<dbReference type="InterPro" id="IPR011051">
    <property type="entry name" value="RmlC_Cupin_sf"/>
</dbReference>
<dbReference type="InterPro" id="IPR014710">
    <property type="entry name" value="RmlC-like_jellyroll"/>
</dbReference>
<evidence type="ECO:0000256" key="1">
    <source>
        <dbReference type="SAM" id="MobiDB-lite"/>
    </source>
</evidence>
<comment type="caution">
    <text evidence="2">The sequence shown here is derived from an EMBL/GenBank/DDBJ whole genome shotgun (WGS) entry which is preliminary data.</text>
</comment>
<gene>
    <name evidence="2" type="ORF">GCM10022256_17100</name>
</gene>
<organism evidence="2 3">
    <name type="scientific">Frondihabitans peucedani</name>
    <dbReference type="NCBI Taxonomy" id="598626"/>
    <lineage>
        <taxon>Bacteria</taxon>
        <taxon>Bacillati</taxon>
        <taxon>Actinomycetota</taxon>
        <taxon>Actinomycetes</taxon>
        <taxon>Micrococcales</taxon>
        <taxon>Microbacteriaceae</taxon>
        <taxon>Frondihabitans</taxon>
    </lineage>
</organism>
<proteinExistence type="predicted"/>
<accession>A0ABP8E1P4</accession>
<dbReference type="SUPFAM" id="SSF51182">
    <property type="entry name" value="RmlC-like cupins"/>
    <property type="match status" value="1"/>
</dbReference>
<reference evidence="3" key="1">
    <citation type="journal article" date="2019" name="Int. J. Syst. Evol. Microbiol.">
        <title>The Global Catalogue of Microorganisms (GCM) 10K type strain sequencing project: providing services to taxonomists for standard genome sequencing and annotation.</title>
        <authorList>
            <consortium name="The Broad Institute Genomics Platform"/>
            <consortium name="The Broad Institute Genome Sequencing Center for Infectious Disease"/>
            <person name="Wu L."/>
            <person name="Ma J."/>
        </authorList>
    </citation>
    <scope>NUCLEOTIDE SEQUENCE [LARGE SCALE GENOMIC DNA]</scope>
    <source>
        <strain evidence="3">JCM 17442</strain>
    </source>
</reference>
<protein>
    <submittedName>
        <fullName evidence="2">Class I mannose-6-phosphate isomerase</fullName>
    </submittedName>
</protein>
<sequence>METTAAHPRSGTAPIVLGPNQPLARPYRGGAGIARFRGLPHIDDFTPEDFVGSTTEVHAGGGVGLTRLPDGVLLRDAILQDPVAYLGEEHVRRFGADPLLLLKLLDTGERLFVHYHPDDAFAAARLRAPRGKTEAWIVTAVADGVEGHADLGFSRDVSEEEVEHWFREQDVPDLLGAMNRVPLGVGDTLLVPAGLAHAIGAGVTLVELQQPSDLSILLEFEGFPALDRSSALLGLPEEVALSGLHRGAIDAERLAVLGAGRETDDDGRQRLFPAEADPFFRAERLHLSGDLRLAAGFSLLVVERGAGRIAWRDGSIDVAAGATLLVPHGAGDVVLSGDAAVLRALPPLPVG</sequence>
<dbReference type="EMBL" id="BAABAU010000001">
    <property type="protein sequence ID" value="GAA4266098.1"/>
    <property type="molecule type" value="Genomic_DNA"/>
</dbReference>
<evidence type="ECO:0000313" key="2">
    <source>
        <dbReference type="EMBL" id="GAA4266098.1"/>
    </source>
</evidence>
<dbReference type="Proteomes" id="UP001501594">
    <property type="component" value="Unassembled WGS sequence"/>
</dbReference>
<feature type="region of interest" description="Disordered" evidence="1">
    <location>
        <begin position="1"/>
        <end position="21"/>
    </location>
</feature>
<dbReference type="RefSeq" id="WP_344795023.1">
    <property type="nucleotide sequence ID" value="NZ_BAABAU010000001.1"/>
</dbReference>
<keyword evidence="3" id="KW-1185">Reference proteome</keyword>
<name>A0ABP8E1P4_9MICO</name>
<keyword evidence="2" id="KW-0413">Isomerase</keyword>
<dbReference type="Gene3D" id="2.60.120.10">
    <property type="entry name" value="Jelly Rolls"/>
    <property type="match status" value="2"/>
</dbReference>
<evidence type="ECO:0000313" key="3">
    <source>
        <dbReference type="Proteomes" id="UP001501594"/>
    </source>
</evidence>
<dbReference type="GO" id="GO:0016853">
    <property type="term" value="F:isomerase activity"/>
    <property type="evidence" value="ECO:0007669"/>
    <property type="project" value="UniProtKB-KW"/>
</dbReference>